<dbReference type="PROSITE" id="PS50893">
    <property type="entry name" value="ABC_TRANSPORTER_2"/>
    <property type="match status" value="1"/>
</dbReference>
<evidence type="ECO:0000313" key="6">
    <source>
        <dbReference type="EMBL" id="SSW68247.1"/>
    </source>
</evidence>
<evidence type="ECO:0000313" key="7">
    <source>
        <dbReference type="EMBL" id="WXR73303.1"/>
    </source>
</evidence>
<keyword evidence="6" id="KW-0378">Hydrolase</keyword>
<dbReference type="SMART" id="SM00382">
    <property type="entry name" value="AAA"/>
    <property type="match status" value="1"/>
</dbReference>
<organism evidence="6 8">
    <name type="scientific">Achromobacter veterisilvae</name>
    <dbReference type="NCBI Taxonomy" id="2069367"/>
    <lineage>
        <taxon>Bacteria</taxon>
        <taxon>Pseudomonadati</taxon>
        <taxon>Pseudomonadota</taxon>
        <taxon>Betaproteobacteria</taxon>
        <taxon>Burkholderiales</taxon>
        <taxon>Alcaligenaceae</taxon>
        <taxon>Achromobacter</taxon>
    </lineage>
</organism>
<evidence type="ECO:0000256" key="4">
    <source>
        <dbReference type="ARBA" id="ARBA00022840"/>
    </source>
</evidence>
<name>A0A446CJZ6_9BURK</name>
<proteinExistence type="predicted"/>
<dbReference type="Gene3D" id="3.40.50.300">
    <property type="entry name" value="P-loop containing nucleotide triphosphate hydrolases"/>
    <property type="match status" value="1"/>
</dbReference>
<keyword evidence="2" id="KW-1003">Cell membrane</keyword>
<dbReference type="Proteomes" id="UP001456224">
    <property type="component" value="Chromosome"/>
</dbReference>
<dbReference type="InterPro" id="IPR003439">
    <property type="entry name" value="ABC_transporter-like_ATP-bd"/>
</dbReference>
<reference evidence="7 9" key="2">
    <citation type="submission" date="2024-03" db="EMBL/GenBank/DDBJ databases">
        <title>Reference genomes for the five species model microbial community.</title>
        <authorList>
            <person name="Padfield D."/>
        </authorList>
    </citation>
    <scope>NUCLEOTIDE SEQUENCE [LARGE SCALE GENOMIC DNA]</scope>
    <source>
        <strain evidence="7 9">AB1</strain>
    </source>
</reference>
<dbReference type="InterPro" id="IPR032823">
    <property type="entry name" value="BCA_ABC_TP_C"/>
</dbReference>
<evidence type="ECO:0000256" key="1">
    <source>
        <dbReference type="ARBA" id="ARBA00022448"/>
    </source>
</evidence>
<dbReference type="GO" id="GO:0005524">
    <property type="term" value="F:ATP binding"/>
    <property type="evidence" value="ECO:0007669"/>
    <property type="project" value="UniProtKB-KW"/>
</dbReference>
<dbReference type="GO" id="GO:0016887">
    <property type="term" value="F:ATP hydrolysis activity"/>
    <property type="evidence" value="ECO:0007669"/>
    <property type="project" value="InterPro"/>
</dbReference>
<dbReference type="InterPro" id="IPR051120">
    <property type="entry name" value="ABC_AA/LPS_Transport"/>
</dbReference>
<gene>
    <name evidence="6" type="primary">lptB_12</name>
    <name evidence="6" type="ORF">AVE30378_02983</name>
    <name evidence="7" type="ORF">WHX56_27340</name>
</gene>
<dbReference type="PANTHER" id="PTHR45772">
    <property type="entry name" value="CONSERVED COMPONENT OF ABC TRANSPORTER FOR NATURAL AMINO ACIDS-RELATED"/>
    <property type="match status" value="1"/>
</dbReference>
<evidence type="ECO:0000313" key="9">
    <source>
        <dbReference type="Proteomes" id="UP001456224"/>
    </source>
</evidence>
<dbReference type="PROSITE" id="PS00211">
    <property type="entry name" value="ABC_TRANSPORTER_1"/>
    <property type="match status" value="1"/>
</dbReference>
<dbReference type="GO" id="GO:0005886">
    <property type="term" value="C:plasma membrane"/>
    <property type="evidence" value="ECO:0007669"/>
    <property type="project" value="TreeGrafter"/>
</dbReference>
<evidence type="ECO:0000256" key="3">
    <source>
        <dbReference type="ARBA" id="ARBA00022741"/>
    </source>
</evidence>
<dbReference type="PANTHER" id="PTHR45772:SF9">
    <property type="entry name" value="CONSERVED COMPONENT OF ABC TRANSPORTER FOR NATURAL AMINO ACIDS"/>
    <property type="match status" value="1"/>
</dbReference>
<evidence type="ECO:0000313" key="8">
    <source>
        <dbReference type="Proteomes" id="UP000289465"/>
    </source>
</evidence>
<dbReference type="RefSeq" id="WP_129241677.1">
    <property type="nucleotide sequence ID" value="NZ_CP148753.1"/>
</dbReference>
<dbReference type="InterPro" id="IPR017871">
    <property type="entry name" value="ABC_transporter-like_CS"/>
</dbReference>
<keyword evidence="2" id="KW-0472">Membrane</keyword>
<keyword evidence="4 6" id="KW-0067">ATP-binding</keyword>
<dbReference type="EMBL" id="CP148753">
    <property type="protein sequence ID" value="WXR73303.1"/>
    <property type="molecule type" value="Genomic_DNA"/>
</dbReference>
<protein>
    <submittedName>
        <fullName evidence="7">ABC transporter ATP-binding protein</fullName>
    </submittedName>
    <submittedName>
        <fullName evidence="6">Lipopolysaccharide export system ATP-binding protein LptB</fullName>
        <ecNumber evidence="6">3.6.3.-</ecNumber>
    </submittedName>
</protein>
<evidence type="ECO:0000256" key="2">
    <source>
        <dbReference type="ARBA" id="ARBA00022475"/>
    </source>
</evidence>
<dbReference type="EC" id="3.6.3.-" evidence="6"/>
<keyword evidence="1" id="KW-0813">Transport</keyword>
<feature type="domain" description="ABC transporter" evidence="5">
    <location>
        <begin position="5"/>
        <end position="252"/>
    </location>
</feature>
<accession>A0A446CJZ6</accession>
<dbReference type="SUPFAM" id="SSF52540">
    <property type="entry name" value="P-loop containing nucleoside triphosphate hydrolases"/>
    <property type="match status" value="1"/>
</dbReference>
<dbReference type="Pfam" id="PF12399">
    <property type="entry name" value="BCA_ABC_TP_C"/>
    <property type="match status" value="1"/>
</dbReference>
<dbReference type="EMBL" id="UFQC01000014">
    <property type="protein sequence ID" value="SSW68247.1"/>
    <property type="molecule type" value="Genomic_DNA"/>
</dbReference>
<sequence>MTPQLSVQNIRAGFGGLLALDDVSITVRKGERVGLIGTNGAGKSTLFSVISGYVPAQSGQVCFEDVNITGMGVQRRVNLGLARTFQVPREFDQLSVLDNMMAAAPGQRGERLGSLFFSPGSVRRQEAEIEARARDLLGFLNLAKVAEVPAGALSGGQKKLLELGRLLMIKPGFIMLDEPFAGVNPVLVDELSRRIVDLNDQGITVLIIEHNLQALSDLVPRMYIMDRGKVLNEGTPDRVLSDERVREAYMGGAV</sequence>
<dbReference type="Pfam" id="PF00005">
    <property type="entry name" value="ABC_tran"/>
    <property type="match status" value="1"/>
</dbReference>
<keyword evidence="9" id="KW-1185">Reference proteome</keyword>
<evidence type="ECO:0000259" key="5">
    <source>
        <dbReference type="PROSITE" id="PS50893"/>
    </source>
</evidence>
<dbReference type="AlphaFoldDB" id="A0A446CJZ6"/>
<dbReference type="Proteomes" id="UP000289465">
    <property type="component" value="Unassembled WGS sequence"/>
</dbReference>
<dbReference type="CDD" id="cd03219">
    <property type="entry name" value="ABC_Mj1267_LivG_branched"/>
    <property type="match status" value="1"/>
</dbReference>
<dbReference type="InterPro" id="IPR027417">
    <property type="entry name" value="P-loop_NTPase"/>
</dbReference>
<dbReference type="InterPro" id="IPR003593">
    <property type="entry name" value="AAA+_ATPase"/>
</dbReference>
<keyword evidence="3" id="KW-0547">Nucleotide-binding</keyword>
<reference evidence="6 8" key="1">
    <citation type="submission" date="2018-07" db="EMBL/GenBank/DDBJ databases">
        <authorList>
            <person name="Peeters C."/>
        </authorList>
    </citation>
    <scope>NUCLEOTIDE SEQUENCE [LARGE SCALE GENOMIC DNA]</scope>
    <source>
        <strain evidence="6 8">LMG 30378</strain>
    </source>
</reference>
<dbReference type="OrthoDB" id="9781337at2"/>